<accession>A0ABD2AD18</accession>
<dbReference type="EMBL" id="JAUDFV010000152">
    <property type="protein sequence ID" value="KAL2718486.1"/>
    <property type="molecule type" value="Genomic_DNA"/>
</dbReference>
<evidence type="ECO:0000259" key="2">
    <source>
        <dbReference type="PROSITE" id="PS50106"/>
    </source>
</evidence>
<dbReference type="InterPro" id="IPR001478">
    <property type="entry name" value="PDZ"/>
</dbReference>
<proteinExistence type="predicted"/>
<dbReference type="FunFam" id="2.30.42.10:FF:000043">
    <property type="entry name" value="Syntenin-1 isoform X1"/>
    <property type="match status" value="1"/>
</dbReference>
<name>A0ABD2AD18_VESSQ</name>
<comment type="caution">
    <text evidence="3">The sequence shown here is derived from an EMBL/GenBank/DDBJ whole genome shotgun (WGS) entry which is preliminary data.</text>
</comment>
<dbReference type="CDD" id="cd06721">
    <property type="entry name" value="PDZ1_syntenin-like"/>
    <property type="match status" value="1"/>
</dbReference>
<dbReference type="Gene3D" id="2.30.42.10">
    <property type="match status" value="2"/>
</dbReference>
<dbReference type="Pfam" id="PF00595">
    <property type="entry name" value="PDZ"/>
    <property type="match status" value="1"/>
</dbReference>
<dbReference type="Pfam" id="PF17820">
    <property type="entry name" value="PDZ_6"/>
    <property type="match status" value="1"/>
</dbReference>
<feature type="domain" description="PDZ" evidence="2">
    <location>
        <begin position="121"/>
        <end position="200"/>
    </location>
</feature>
<keyword evidence="4" id="KW-1185">Reference proteome</keyword>
<feature type="domain" description="PDZ" evidence="2">
    <location>
        <begin position="205"/>
        <end position="280"/>
    </location>
</feature>
<evidence type="ECO:0000256" key="1">
    <source>
        <dbReference type="ARBA" id="ARBA00022737"/>
    </source>
</evidence>
<dbReference type="PROSITE" id="PS50106">
    <property type="entry name" value="PDZ"/>
    <property type="match status" value="2"/>
</dbReference>
<dbReference type="AlphaFoldDB" id="A0ABD2AD18"/>
<dbReference type="SMART" id="SM00228">
    <property type="entry name" value="PDZ"/>
    <property type="match status" value="2"/>
</dbReference>
<sequence length="305" mass="33423">MSFYPTLEDMKVDHMMKAQMQVESQYFAPPPSILPEPIAPSAPAYDPSPSGPIYPSLGDYMGLELSNEIISNNLPEYTISTQTNRTGTLAETSRALSGMVAPLSGQSLGLQRAHVTNGIRELTLCKDKDRKVGLRVHSVNNGIFVCLVSQESPAALAGLRFGDQILSINDECVAGYTMDQVHKLFRNADVNGIRVVVRDRPFERTVTMHKDSSGCIGFQFKNGKIIALVKDSSAARNGLLIDHQILEINGKNVVGLKDKQITTEIENGGYVITVTVIPSYIYDHMVKKMSSSLLKTLMDHSVPLV</sequence>
<keyword evidence="1" id="KW-0677">Repeat</keyword>
<dbReference type="InterPro" id="IPR051230">
    <property type="entry name" value="APP-Binding"/>
</dbReference>
<evidence type="ECO:0000313" key="4">
    <source>
        <dbReference type="Proteomes" id="UP001607302"/>
    </source>
</evidence>
<organism evidence="3 4">
    <name type="scientific">Vespula squamosa</name>
    <name type="common">Southern yellow jacket</name>
    <name type="synonym">Wasp</name>
    <dbReference type="NCBI Taxonomy" id="30214"/>
    <lineage>
        <taxon>Eukaryota</taxon>
        <taxon>Metazoa</taxon>
        <taxon>Ecdysozoa</taxon>
        <taxon>Arthropoda</taxon>
        <taxon>Hexapoda</taxon>
        <taxon>Insecta</taxon>
        <taxon>Pterygota</taxon>
        <taxon>Neoptera</taxon>
        <taxon>Endopterygota</taxon>
        <taxon>Hymenoptera</taxon>
        <taxon>Apocrita</taxon>
        <taxon>Aculeata</taxon>
        <taxon>Vespoidea</taxon>
        <taxon>Vespidae</taxon>
        <taxon>Vespinae</taxon>
        <taxon>Vespula</taxon>
    </lineage>
</organism>
<evidence type="ECO:0000313" key="3">
    <source>
        <dbReference type="EMBL" id="KAL2718486.1"/>
    </source>
</evidence>
<dbReference type="InterPro" id="IPR041489">
    <property type="entry name" value="PDZ_6"/>
</dbReference>
<dbReference type="InterPro" id="IPR036034">
    <property type="entry name" value="PDZ_sf"/>
</dbReference>
<dbReference type="SUPFAM" id="SSF50156">
    <property type="entry name" value="PDZ domain-like"/>
    <property type="match status" value="2"/>
</dbReference>
<dbReference type="CDD" id="cd06794">
    <property type="entry name" value="PDZ2_syntenin-like"/>
    <property type="match status" value="1"/>
</dbReference>
<gene>
    <name evidence="3" type="ORF">V1478_012362</name>
</gene>
<dbReference type="PANTHER" id="PTHR12345:SF3">
    <property type="entry name" value="PDZ DOMAIN-CONTAINING PROTEIN"/>
    <property type="match status" value="1"/>
</dbReference>
<reference evidence="3 4" key="1">
    <citation type="journal article" date="2024" name="Ann. Entomol. Soc. Am.">
        <title>Genomic analyses of the southern and eastern yellowjacket wasps (Hymenoptera: Vespidae) reveal evolutionary signatures of social life.</title>
        <authorList>
            <person name="Catto M.A."/>
            <person name="Caine P.B."/>
            <person name="Orr S.E."/>
            <person name="Hunt B.G."/>
            <person name="Goodisman M.A.D."/>
        </authorList>
    </citation>
    <scope>NUCLEOTIDE SEQUENCE [LARGE SCALE GENOMIC DNA]</scope>
    <source>
        <strain evidence="3">233</strain>
        <tissue evidence="3">Head and thorax</tissue>
    </source>
</reference>
<protein>
    <submittedName>
        <fullName evidence="3">Syntenin-1-like</fullName>
    </submittedName>
</protein>
<dbReference type="Proteomes" id="UP001607302">
    <property type="component" value="Unassembled WGS sequence"/>
</dbReference>
<dbReference type="PANTHER" id="PTHR12345">
    <property type="entry name" value="SYNTENIN RELATED"/>
    <property type="match status" value="1"/>
</dbReference>